<dbReference type="KEGG" id="sniv:SFSGTM_10900"/>
<reference evidence="2" key="1">
    <citation type="submission" date="2019-11" db="EMBL/GenBank/DDBJ databases">
        <title>Isolation and characterization of a novel species in the genus Sulfuriferula.</title>
        <authorList>
            <person name="Mochizuki J."/>
            <person name="Kojima H."/>
            <person name="Fukui M."/>
        </authorList>
    </citation>
    <scope>NUCLEOTIDE SEQUENCE [LARGE SCALE GENOMIC DNA]</scope>
    <source>
        <strain evidence="2">SGTM</strain>
    </source>
</reference>
<dbReference type="RefSeq" id="WP_162084325.1">
    <property type="nucleotide sequence ID" value="NZ_AP021881.1"/>
</dbReference>
<name>A0A809S8Q5_9PROT</name>
<evidence type="ECO:0000313" key="1">
    <source>
        <dbReference type="EMBL" id="BBP00382.1"/>
    </source>
</evidence>
<dbReference type="Proteomes" id="UP000463939">
    <property type="component" value="Chromosome"/>
</dbReference>
<sequence>MQTGELTQLRAYTVRPKGRVVYQSDIEAENHASVYLIHANGEEELVFAGFQRKAELVEHEARLAQKAAGNTKSPIVFLISGAEK</sequence>
<gene>
    <name evidence="1" type="ORF">SFSGTM_10900</name>
</gene>
<protein>
    <submittedName>
        <fullName evidence="1">Uncharacterized protein</fullName>
    </submittedName>
</protein>
<accession>A0A809S8Q5</accession>
<keyword evidence="2" id="KW-1185">Reference proteome</keyword>
<proteinExistence type="predicted"/>
<dbReference type="EMBL" id="AP021881">
    <property type="protein sequence ID" value="BBP00382.1"/>
    <property type="molecule type" value="Genomic_DNA"/>
</dbReference>
<dbReference type="AlphaFoldDB" id="A0A809S8Q5"/>
<organism evidence="1 2">
    <name type="scientific">Sulfuriferula nivalis</name>
    <dbReference type="NCBI Taxonomy" id="2675298"/>
    <lineage>
        <taxon>Bacteria</taxon>
        <taxon>Pseudomonadati</taxon>
        <taxon>Pseudomonadota</taxon>
        <taxon>Betaproteobacteria</taxon>
        <taxon>Nitrosomonadales</taxon>
        <taxon>Sulfuricellaceae</taxon>
        <taxon>Sulfuriferula</taxon>
    </lineage>
</organism>
<evidence type="ECO:0000313" key="2">
    <source>
        <dbReference type="Proteomes" id="UP000463939"/>
    </source>
</evidence>